<name>A0A9Q4A607_PSESX</name>
<evidence type="ECO:0000313" key="2">
    <source>
        <dbReference type="Proteomes" id="UP000814010"/>
    </source>
</evidence>
<dbReference type="AlphaFoldDB" id="A0A9Q4A607"/>
<proteinExistence type="predicted"/>
<sequence length="56" mass="6404">MPVEIRELVIHTRIISRNETPGEVLSAERIASLRKSIVQECLRALKDKAAKTDFDR</sequence>
<comment type="caution">
    <text evidence="1">The sequence shown here is derived from an EMBL/GenBank/DDBJ whole genome shotgun (WGS) entry which is preliminary data.</text>
</comment>
<dbReference type="EMBL" id="WKAE01000180">
    <property type="protein sequence ID" value="MCF5630836.1"/>
    <property type="molecule type" value="Genomic_DNA"/>
</dbReference>
<reference evidence="1" key="1">
    <citation type="submission" date="2019-11" db="EMBL/GenBank/DDBJ databases">
        <title>Epiphytic Pseudomonas syringae from cherry orchards.</title>
        <authorList>
            <person name="Hulin M.T."/>
        </authorList>
    </citation>
    <scope>NUCLEOTIDE SEQUENCE</scope>
    <source>
        <strain evidence="1">PA-2-5E</strain>
    </source>
</reference>
<dbReference type="RefSeq" id="WP_161936337.1">
    <property type="nucleotide sequence ID" value="NZ_CAWQUS010000137.1"/>
</dbReference>
<gene>
    <name evidence="1" type="ORF">GIV53_16280</name>
</gene>
<evidence type="ECO:0000313" key="1">
    <source>
        <dbReference type="EMBL" id="MCF5630836.1"/>
    </source>
</evidence>
<accession>A0A9Q4A607</accession>
<protein>
    <submittedName>
        <fullName evidence="1">Uncharacterized protein</fullName>
    </submittedName>
</protein>
<dbReference type="InterPro" id="IPR045459">
    <property type="entry name" value="DUF5908"/>
</dbReference>
<dbReference type="Pfam" id="PF19265">
    <property type="entry name" value="DUF5908"/>
    <property type="match status" value="1"/>
</dbReference>
<dbReference type="Proteomes" id="UP000814010">
    <property type="component" value="Unassembled WGS sequence"/>
</dbReference>
<organism evidence="1 2">
    <name type="scientific">Pseudomonas syringae</name>
    <dbReference type="NCBI Taxonomy" id="317"/>
    <lineage>
        <taxon>Bacteria</taxon>
        <taxon>Pseudomonadati</taxon>
        <taxon>Pseudomonadota</taxon>
        <taxon>Gammaproteobacteria</taxon>
        <taxon>Pseudomonadales</taxon>
        <taxon>Pseudomonadaceae</taxon>
        <taxon>Pseudomonas</taxon>
    </lineage>
</organism>